<evidence type="ECO:0000259" key="5">
    <source>
        <dbReference type="PROSITE" id="PS50013"/>
    </source>
</evidence>
<dbReference type="InterPro" id="IPR000953">
    <property type="entry name" value="Chromo/chromo_shadow_dom"/>
</dbReference>
<dbReference type="CDD" id="cd18657">
    <property type="entry name" value="CSD_Swi6"/>
    <property type="match status" value="1"/>
</dbReference>
<evidence type="ECO:0000313" key="7">
    <source>
        <dbReference type="Proteomes" id="UP001175261"/>
    </source>
</evidence>
<comment type="subcellular location">
    <subcellularLocation>
        <location evidence="1">Nucleus</location>
    </subcellularLocation>
</comment>
<dbReference type="GO" id="GO:0006338">
    <property type="term" value="P:chromatin remodeling"/>
    <property type="evidence" value="ECO:0007669"/>
    <property type="project" value="UniProtKB-ARBA"/>
</dbReference>
<dbReference type="Pfam" id="PF00385">
    <property type="entry name" value="Chromo"/>
    <property type="match status" value="1"/>
</dbReference>
<evidence type="ECO:0000256" key="2">
    <source>
        <dbReference type="ARBA" id="ARBA00011353"/>
    </source>
</evidence>
<feature type="region of interest" description="Disordered" evidence="4">
    <location>
        <begin position="1"/>
        <end position="72"/>
    </location>
</feature>
<dbReference type="Proteomes" id="UP001175261">
    <property type="component" value="Unassembled WGS sequence"/>
</dbReference>
<feature type="compositionally biased region" description="Basic and acidic residues" evidence="4">
    <location>
        <begin position="133"/>
        <end position="142"/>
    </location>
</feature>
<dbReference type="EMBL" id="JAPDFR010000007">
    <property type="protein sequence ID" value="KAK0385436.1"/>
    <property type="molecule type" value="Genomic_DNA"/>
</dbReference>
<dbReference type="InterPro" id="IPR023780">
    <property type="entry name" value="Chromo_domain"/>
</dbReference>
<evidence type="ECO:0000256" key="4">
    <source>
        <dbReference type="SAM" id="MobiDB-lite"/>
    </source>
</evidence>
<dbReference type="SMART" id="SM00300">
    <property type="entry name" value="ChSh"/>
    <property type="match status" value="1"/>
</dbReference>
<keyword evidence="3" id="KW-0539">Nucleus</keyword>
<accession>A0AA39GE95</accession>
<feature type="region of interest" description="Disordered" evidence="4">
    <location>
        <begin position="133"/>
        <end position="189"/>
    </location>
</feature>
<dbReference type="CDD" id="cd00024">
    <property type="entry name" value="CD_CSD"/>
    <property type="match status" value="1"/>
</dbReference>
<dbReference type="Pfam" id="PF01393">
    <property type="entry name" value="Chromo_shadow"/>
    <property type="match status" value="1"/>
</dbReference>
<evidence type="ECO:0000256" key="3">
    <source>
        <dbReference type="ARBA" id="ARBA00023242"/>
    </source>
</evidence>
<dbReference type="AlphaFoldDB" id="A0AA39GE95"/>
<evidence type="ECO:0000256" key="1">
    <source>
        <dbReference type="ARBA" id="ARBA00004123"/>
    </source>
</evidence>
<organism evidence="6 7">
    <name type="scientific">Sarocladium strictum</name>
    <name type="common">Black bundle disease fungus</name>
    <name type="synonym">Acremonium strictum</name>
    <dbReference type="NCBI Taxonomy" id="5046"/>
    <lineage>
        <taxon>Eukaryota</taxon>
        <taxon>Fungi</taxon>
        <taxon>Dikarya</taxon>
        <taxon>Ascomycota</taxon>
        <taxon>Pezizomycotina</taxon>
        <taxon>Sordariomycetes</taxon>
        <taxon>Hypocreomycetidae</taxon>
        <taxon>Hypocreales</taxon>
        <taxon>Sarocladiaceae</taxon>
        <taxon>Sarocladium</taxon>
    </lineage>
</organism>
<keyword evidence="7" id="KW-1185">Reference proteome</keyword>
<evidence type="ECO:0000313" key="6">
    <source>
        <dbReference type="EMBL" id="KAK0385436.1"/>
    </source>
</evidence>
<gene>
    <name evidence="6" type="ORF">NLU13_7912</name>
</gene>
<feature type="compositionally biased region" description="Basic and acidic residues" evidence="4">
    <location>
        <begin position="24"/>
        <end position="34"/>
    </location>
</feature>
<dbReference type="GO" id="GO:0000792">
    <property type="term" value="C:heterochromatin"/>
    <property type="evidence" value="ECO:0007669"/>
    <property type="project" value="UniProtKB-ARBA"/>
</dbReference>
<feature type="compositionally biased region" description="Acidic residues" evidence="4">
    <location>
        <begin position="50"/>
        <end position="72"/>
    </location>
</feature>
<dbReference type="GO" id="GO:0005634">
    <property type="term" value="C:nucleus"/>
    <property type="evidence" value="ECO:0007669"/>
    <property type="project" value="UniProtKB-SubCell"/>
</dbReference>
<dbReference type="SUPFAM" id="SSF54160">
    <property type="entry name" value="Chromo domain-like"/>
    <property type="match status" value="2"/>
</dbReference>
<dbReference type="InterPro" id="IPR016197">
    <property type="entry name" value="Chromo-like_dom_sf"/>
</dbReference>
<reference evidence="6" key="1">
    <citation type="submission" date="2022-10" db="EMBL/GenBank/DDBJ databases">
        <title>Determination and structural analysis of whole genome sequence of Sarocladium strictum F4-1.</title>
        <authorList>
            <person name="Hu L."/>
            <person name="Jiang Y."/>
        </authorList>
    </citation>
    <scope>NUCLEOTIDE SEQUENCE</scope>
    <source>
        <strain evidence="6">F4-1</strain>
    </source>
</reference>
<proteinExistence type="predicted"/>
<protein>
    <recommendedName>
        <fullName evidence="5">Chromo domain-containing protein</fullName>
    </recommendedName>
</protein>
<dbReference type="SMART" id="SM00298">
    <property type="entry name" value="CHROMO"/>
    <property type="match status" value="1"/>
</dbReference>
<name>A0AA39GE95_SARSR</name>
<dbReference type="PROSITE" id="PS00598">
    <property type="entry name" value="CHROMO_1"/>
    <property type="match status" value="1"/>
</dbReference>
<dbReference type="PROSITE" id="PS50013">
    <property type="entry name" value="CHROMO_2"/>
    <property type="match status" value="1"/>
</dbReference>
<dbReference type="InterPro" id="IPR051219">
    <property type="entry name" value="Heterochromatin_chromo-domain"/>
</dbReference>
<feature type="domain" description="Chromo" evidence="5">
    <location>
        <begin position="74"/>
        <end position="136"/>
    </location>
</feature>
<comment type="caution">
    <text evidence="6">The sequence shown here is derived from an EMBL/GenBank/DDBJ whole genome shotgun (WGS) entry which is preliminary data.</text>
</comment>
<dbReference type="InterPro" id="IPR008251">
    <property type="entry name" value="Chromo_shadow_dom"/>
</dbReference>
<dbReference type="Gene3D" id="2.40.50.40">
    <property type="match status" value="2"/>
</dbReference>
<comment type="subunit">
    <text evidence="2">Component of the NuA4 histone acetyltransferase complex.</text>
</comment>
<sequence>MPPPLPEEDSDIEDFDIPVRKRSVKSEESDDPKTQRKGPVGVKDLPGASDVEEGEDEEHEEDEGDEEKGDDEVYVIEAIRKHMVDEDGTLKFQVKWEGWDKKSDLTWEPETTLREDAEEVLDAYLESIGGREAIFEQSEKATKTKKRGRQPSSGAGAAAPKRPRKNGVHPADTAPPATSKKWAPPAGSWEDLVENVEASQDETTGKLMIFLTWKNGQKTRHETHVVNKKLPQKMLQYYERHIRIVPGDAKPEEE</sequence>
<dbReference type="PANTHER" id="PTHR22812">
    <property type="entry name" value="CHROMOBOX PROTEIN"/>
    <property type="match status" value="1"/>
</dbReference>
<feature type="compositionally biased region" description="Acidic residues" evidence="4">
    <location>
        <begin position="1"/>
        <end position="16"/>
    </location>
</feature>
<dbReference type="InterPro" id="IPR023779">
    <property type="entry name" value="Chromodomain_CS"/>
</dbReference>